<dbReference type="Proteomes" id="UP001194580">
    <property type="component" value="Unassembled WGS sequence"/>
</dbReference>
<keyword evidence="3" id="KW-1185">Reference proteome</keyword>
<feature type="signal peptide" evidence="1">
    <location>
        <begin position="1"/>
        <end position="28"/>
    </location>
</feature>
<reference evidence="2" key="1">
    <citation type="journal article" date="2020" name="Fungal Divers.">
        <title>Resolving the Mortierellaceae phylogeny through synthesis of multi-gene phylogenetics and phylogenomics.</title>
        <authorList>
            <person name="Vandepol N."/>
            <person name="Liber J."/>
            <person name="Desiro A."/>
            <person name="Na H."/>
            <person name="Kennedy M."/>
            <person name="Barry K."/>
            <person name="Grigoriev I.V."/>
            <person name="Miller A.N."/>
            <person name="O'Donnell K."/>
            <person name="Stajich J.E."/>
            <person name="Bonito G."/>
        </authorList>
    </citation>
    <scope>NUCLEOTIDE SEQUENCE</scope>
    <source>
        <strain evidence="2">NRRL 28262</strain>
    </source>
</reference>
<gene>
    <name evidence="2" type="ORF">BGZ95_003645</name>
</gene>
<name>A0AAD4D5N0_9FUNG</name>
<dbReference type="EMBL" id="JAAAIL010001844">
    <property type="protein sequence ID" value="KAG0264161.1"/>
    <property type="molecule type" value="Genomic_DNA"/>
</dbReference>
<feature type="chain" id="PRO_5041932793" evidence="1">
    <location>
        <begin position="29"/>
        <end position="233"/>
    </location>
</feature>
<protein>
    <submittedName>
        <fullName evidence="2">Uncharacterized protein</fullName>
    </submittedName>
</protein>
<sequence>MRSFIKAASFVAATIAVLAVFTPSLVQAQDGSISYDKRTAHNNQFKATGFNPLMALAEGPYPNAAADSIEKRAVSGTCDPGWQVCTAAGGYCCRNEAVCAKDVRLCCDRRAPFVCSGTKCCPYNSCDLSGDCGCPASQTKCGTDCCSNGCDKTGFFCACPFDKPVDCGGMYCCSIGASCSAGSTCSTAATVTTRIGSTPTTIVIGGGRNAGSNTKAASSFAAVLGAAALVFGA</sequence>
<proteinExistence type="predicted"/>
<evidence type="ECO:0000313" key="3">
    <source>
        <dbReference type="Proteomes" id="UP001194580"/>
    </source>
</evidence>
<comment type="caution">
    <text evidence="2">The sequence shown here is derived from an EMBL/GenBank/DDBJ whole genome shotgun (WGS) entry which is preliminary data.</text>
</comment>
<evidence type="ECO:0000313" key="2">
    <source>
        <dbReference type="EMBL" id="KAG0264161.1"/>
    </source>
</evidence>
<organism evidence="2 3">
    <name type="scientific">Linnemannia exigua</name>
    <dbReference type="NCBI Taxonomy" id="604196"/>
    <lineage>
        <taxon>Eukaryota</taxon>
        <taxon>Fungi</taxon>
        <taxon>Fungi incertae sedis</taxon>
        <taxon>Mucoromycota</taxon>
        <taxon>Mortierellomycotina</taxon>
        <taxon>Mortierellomycetes</taxon>
        <taxon>Mortierellales</taxon>
        <taxon>Mortierellaceae</taxon>
        <taxon>Linnemannia</taxon>
    </lineage>
</organism>
<keyword evidence="1" id="KW-0732">Signal</keyword>
<dbReference type="AlphaFoldDB" id="A0AAD4D5N0"/>
<evidence type="ECO:0000256" key="1">
    <source>
        <dbReference type="SAM" id="SignalP"/>
    </source>
</evidence>
<accession>A0AAD4D5N0</accession>